<dbReference type="GO" id="GO:0016757">
    <property type="term" value="F:glycosyltransferase activity"/>
    <property type="evidence" value="ECO:0007669"/>
    <property type="project" value="UniProtKB-KW"/>
</dbReference>
<gene>
    <name evidence="3" type="ORF">MNB_SM-5-648</name>
</gene>
<sequence length="381" mass="43582">MRVAIIVRSLKIGGMERVAVNLSEAFADAGDESHLIYFKDKKRAFSPKESVYFHYFNLSKTVDLTGIGFFLKIFAKLLNAIFRGTYFLYSGLLFAPVFRYKLKKLEKEYGRFDLIIMRGHGTFELIWPFKDDRVVEMVESVFIDHGTALTNLYIRCIYAGKNLAGVSHGVKEKIEEVLKITNVKAKSLNVVYNPLDIESIQKKSFAYTPDIQEDYIVSVSRIVANKNISFLLKSYKYAREKLGLRVSLVLIGDGNDMQNIKKEIQELALDSFVKTLGLIENPYPWIKNAKLLTLTSKAEGFGMVLVEALACETKIISTKAEGGVSDIMCDGLEEYLVDFNIKAFAEKMVATLKEEKEWNFQKYTEKFQPNNIVKRYKELYL</sequence>
<accession>A0A1W1CNE8</accession>
<feature type="domain" description="Glycosyl transferase family 1" evidence="1">
    <location>
        <begin position="203"/>
        <end position="363"/>
    </location>
</feature>
<dbReference type="Pfam" id="PF13439">
    <property type="entry name" value="Glyco_transf_4"/>
    <property type="match status" value="1"/>
</dbReference>
<dbReference type="InterPro" id="IPR028098">
    <property type="entry name" value="Glyco_trans_4-like_N"/>
</dbReference>
<evidence type="ECO:0000259" key="1">
    <source>
        <dbReference type="Pfam" id="PF00534"/>
    </source>
</evidence>
<organism evidence="3">
    <name type="scientific">hydrothermal vent metagenome</name>
    <dbReference type="NCBI Taxonomy" id="652676"/>
    <lineage>
        <taxon>unclassified sequences</taxon>
        <taxon>metagenomes</taxon>
        <taxon>ecological metagenomes</taxon>
    </lineage>
</organism>
<keyword evidence="3" id="KW-0808">Transferase</keyword>
<dbReference type="EMBL" id="FPHH01000100">
    <property type="protein sequence ID" value="SFV67410.1"/>
    <property type="molecule type" value="Genomic_DNA"/>
</dbReference>
<dbReference type="PANTHER" id="PTHR12526:SF630">
    <property type="entry name" value="GLYCOSYLTRANSFERASE"/>
    <property type="match status" value="1"/>
</dbReference>
<feature type="domain" description="Glycosyltransferase subfamily 4-like N-terminal" evidence="2">
    <location>
        <begin position="12"/>
        <end position="198"/>
    </location>
</feature>
<dbReference type="InterPro" id="IPR001296">
    <property type="entry name" value="Glyco_trans_1"/>
</dbReference>
<dbReference type="CDD" id="cd03811">
    <property type="entry name" value="GT4_GT28_WabH-like"/>
    <property type="match status" value="1"/>
</dbReference>
<proteinExistence type="predicted"/>
<name>A0A1W1CNE8_9ZZZZ</name>
<dbReference type="Pfam" id="PF00534">
    <property type="entry name" value="Glycos_transf_1"/>
    <property type="match status" value="1"/>
</dbReference>
<keyword evidence="3" id="KW-0328">Glycosyltransferase</keyword>
<dbReference type="EC" id="2.4.1.-" evidence="3"/>
<evidence type="ECO:0000313" key="3">
    <source>
        <dbReference type="EMBL" id="SFV67410.1"/>
    </source>
</evidence>
<protein>
    <submittedName>
        <fullName evidence="3">Alpha-1,4-N-acetylgalactosamine transferase PglJ</fullName>
        <ecNumber evidence="3">2.4.1.-</ecNumber>
    </submittedName>
</protein>
<reference evidence="3" key="1">
    <citation type="submission" date="2016-10" db="EMBL/GenBank/DDBJ databases">
        <authorList>
            <person name="de Groot N.N."/>
        </authorList>
    </citation>
    <scope>NUCLEOTIDE SEQUENCE</scope>
</reference>
<dbReference type="Gene3D" id="3.40.50.2000">
    <property type="entry name" value="Glycogen Phosphorylase B"/>
    <property type="match status" value="2"/>
</dbReference>
<dbReference type="PANTHER" id="PTHR12526">
    <property type="entry name" value="GLYCOSYLTRANSFERASE"/>
    <property type="match status" value="1"/>
</dbReference>
<dbReference type="AlphaFoldDB" id="A0A1W1CNE8"/>
<dbReference type="SUPFAM" id="SSF53756">
    <property type="entry name" value="UDP-Glycosyltransferase/glycogen phosphorylase"/>
    <property type="match status" value="1"/>
</dbReference>
<evidence type="ECO:0000259" key="2">
    <source>
        <dbReference type="Pfam" id="PF13439"/>
    </source>
</evidence>